<dbReference type="AlphaFoldDB" id="A0AAF5I1P1"/>
<evidence type="ECO:0000313" key="1">
    <source>
        <dbReference type="Proteomes" id="UP000035681"/>
    </source>
</evidence>
<dbReference type="Proteomes" id="UP000035681">
    <property type="component" value="Unplaced"/>
</dbReference>
<reference evidence="2" key="1">
    <citation type="submission" date="2024-02" db="UniProtKB">
        <authorList>
            <consortium name="WormBaseParasite"/>
        </authorList>
    </citation>
    <scope>IDENTIFICATION</scope>
</reference>
<sequence>LSMESREEKIRRLKEARSKYTELTRLKLNKTTSSKEFSLGQVRKVEDHFKPIQENYSKHLEGNIENATPKTHRSLMKPKHSIIGGRVINDCLRGKVENIENVAVTDAGKRRAMELLQTIANGSGLISNCRISSKKPSDITLSTGRLKLNKEDKERNTLKLVDPPLNNEEASISKVTKSSKKVCFADDFVPSTYNRDNILSNNFECETPVTGRVSRQPKQSIVGIRQPRSTNISGALVSIDDVPVTEEGRKKAMDHLYRLIGSSTSRNGANYR</sequence>
<proteinExistence type="predicted"/>
<keyword evidence="1" id="KW-1185">Reference proteome</keyword>
<accession>A0AAF5I1P1</accession>
<organism evidence="1 2">
    <name type="scientific">Strongyloides stercoralis</name>
    <name type="common">Threadworm</name>
    <dbReference type="NCBI Taxonomy" id="6248"/>
    <lineage>
        <taxon>Eukaryota</taxon>
        <taxon>Metazoa</taxon>
        <taxon>Ecdysozoa</taxon>
        <taxon>Nematoda</taxon>
        <taxon>Chromadorea</taxon>
        <taxon>Rhabditida</taxon>
        <taxon>Tylenchina</taxon>
        <taxon>Panagrolaimomorpha</taxon>
        <taxon>Strongyloidoidea</taxon>
        <taxon>Strongyloididae</taxon>
        <taxon>Strongyloides</taxon>
    </lineage>
</organism>
<protein>
    <submittedName>
        <fullName evidence="2">Uncharacterized protein</fullName>
    </submittedName>
</protein>
<evidence type="ECO:0000313" key="2">
    <source>
        <dbReference type="WBParaSite" id="TCONS_00010074.p1"/>
    </source>
</evidence>
<dbReference type="WBParaSite" id="TCONS_00010074.p1">
    <property type="protein sequence ID" value="TCONS_00010074.p1"/>
    <property type="gene ID" value="XLOC_007771"/>
</dbReference>
<name>A0AAF5I1P1_STRER</name>